<feature type="chain" id="PRO_5002367028" evidence="1">
    <location>
        <begin position="28"/>
        <end position="123"/>
    </location>
</feature>
<evidence type="ECO:0000256" key="1">
    <source>
        <dbReference type="SAM" id="SignalP"/>
    </source>
</evidence>
<evidence type="ECO:0000313" key="3">
    <source>
        <dbReference type="Proteomes" id="UP000026962"/>
    </source>
</evidence>
<accession>A0A0E0LVM2</accession>
<dbReference type="AlphaFoldDB" id="A0A0E0LVM2"/>
<dbReference type="Proteomes" id="UP000026962">
    <property type="component" value="Chromosome 8"/>
</dbReference>
<feature type="signal peptide" evidence="1">
    <location>
        <begin position="1"/>
        <end position="27"/>
    </location>
</feature>
<dbReference type="HOGENOM" id="CLU_2018982_0_0_1"/>
<organism evidence="2">
    <name type="scientific">Oryza punctata</name>
    <name type="common">Red rice</name>
    <dbReference type="NCBI Taxonomy" id="4537"/>
    <lineage>
        <taxon>Eukaryota</taxon>
        <taxon>Viridiplantae</taxon>
        <taxon>Streptophyta</taxon>
        <taxon>Embryophyta</taxon>
        <taxon>Tracheophyta</taxon>
        <taxon>Spermatophyta</taxon>
        <taxon>Magnoliopsida</taxon>
        <taxon>Liliopsida</taxon>
        <taxon>Poales</taxon>
        <taxon>Poaceae</taxon>
        <taxon>BOP clade</taxon>
        <taxon>Oryzoideae</taxon>
        <taxon>Oryzeae</taxon>
        <taxon>Oryzinae</taxon>
        <taxon>Oryza</taxon>
    </lineage>
</organism>
<protein>
    <submittedName>
        <fullName evidence="2">Uncharacterized protein</fullName>
    </submittedName>
</protein>
<keyword evidence="3" id="KW-1185">Reference proteome</keyword>
<dbReference type="Gramene" id="OPUNC08G15140.1">
    <property type="protein sequence ID" value="OPUNC08G15140.1"/>
    <property type="gene ID" value="OPUNC08G15140"/>
</dbReference>
<dbReference type="EnsemblPlants" id="OPUNC08G15140.1">
    <property type="protein sequence ID" value="OPUNC08G15140.1"/>
    <property type="gene ID" value="OPUNC08G15140"/>
</dbReference>
<reference evidence="2" key="2">
    <citation type="submission" date="2018-05" db="EMBL/GenBank/DDBJ databases">
        <title>OpunRS2 (Oryza punctata Reference Sequence Version 2).</title>
        <authorList>
            <person name="Zhang J."/>
            <person name="Kudrna D."/>
            <person name="Lee S."/>
            <person name="Talag J."/>
            <person name="Welchert J."/>
            <person name="Wing R.A."/>
        </authorList>
    </citation>
    <scope>NUCLEOTIDE SEQUENCE [LARGE SCALE GENOMIC DNA]</scope>
</reference>
<proteinExistence type="predicted"/>
<evidence type="ECO:0000313" key="2">
    <source>
        <dbReference type="EnsemblPlants" id="OPUNC08G15140.1"/>
    </source>
</evidence>
<keyword evidence="1" id="KW-0732">Signal</keyword>
<reference evidence="2" key="1">
    <citation type="submission" date="2015-04" db="UniProtKB">
        <authorList>
            <consortium name="EnsemblPlants"/>
        </authorList>
    </citation>
    <scope>IDENTIFICATION</scope>
</reference>
<sequence>MATGRGQGGTWVLMTVLEEHSLLLVMSLPLAIPMPHATTVKGEMEKKTVPCEAGDACEGRGKYDEKSSMERSLNCRNTVRDRLVELYLTRDMSMVDDHSVSIDVLSVRTNRGPRGGPVVLGSR</sequence>
<name>A0A0E0LVM2_ORYPU</name>